<evidence type="ECO:0000256" key="2">
    <source>
        <dbReference type="ARBA" id="ARBA00022692"/>
    </source>
</evidence>
<feature type="transmembrane region" description="Helical" evidence="5">
    <location>
        <begin position="335"/>
        <end position="364"/>
    </location>
</feature>
<feature type="transmembrane region" description="Helical" evidence="5">
    <location>
        <begin position="161"/>
        <end position="181"/>
    </location>
</feature>
<feature type="transmembrane region" description="Helical" evidence="5">
    <location>
        <begin position="123"/>
        <end position="141"/>
    </location>
</feature>
<feature type="transmembrane region" description="Helical" evidence="5">
    <location>
        <begin position="193"/>
        <end position="216"/>
    </location>
</feature>
<protein>
    <submittedName>
        <fullName evidence="7">Sulfate transporter family protein</fullName>
    </submittedName>
</protein>
<sequence length="500" mass="53164">MKRLKPLLARSLPIATLRQDTLAGVVVFLVALPLCLGIAHASGLPPFVGLLTGIIGGLLVTALSPSRFAVSGPAAGLVTIVVASVESLGSFSAFLFALVLAGVLQLAMGLLRAGRFIGLVPGSVIKGMLAAIGLLLIMQQIPVALGEVEESGLGQLFSGDFTFSLTSFVVAAGGLLLLWGWDSAAMKRVKSLSWIPGPLVAVLLGSVMVIALSYLAPHLLPALPRITLPEFGSLSDLMAELEGPDWSAWQNPAVYTVAITLALVASLETLLSQEALKKLRPQNPPPSPDKELVAQGAGNLLSGLVGAMPITAVIVRSSVNVSNGAQSKFSVLLHGVLLLVCGLWFGELLSVIPLASLAAVLLYTGYKLATPRLFIEQFRAGYQQYVPFLTTVAGIIVFGMLMGIALGLAVQMALSLYHCHRNALQLARRGDHYVLRIQQNLTFLHNPRLQALLAKIPERSVVVVEHENVDYFDPDVKAVLREFAKTAPQRGIDLNQWPAR</sequence>
<dbReference type="Pfam" id="PF00916">
    <property type="entry name" value="Sulfate_transp"/>
    <property type="match status" value="1"/>
</dbReference>
<feature type="transmembrane region" description="Helical" evidence="5">
    <location>
        <begin position="21"/>
        <end position="41"/>
    </location>
</feature>
<comment type="subcellular location">
    <subcellularLocation>
        <location evidence="1">Membrane</location>
        <topology evidence="1">Multi-pass membrane protein</topology>
    </subcellularLocation>
</comment>
<evidence type="ECO:0000313" key="8">
    <source>
        <dbReference type="Proteomes" id="UP000017834"/>
    </source>
</evidence>
<feature type="transmembrane region" description="Helical" evidence="5">
    <location>
        <begin position="385"/>
        <end position="410"/>
    </location>
</feature>
<keyword evidence="3 5" id="KW-1133">Transmembrane helix</keyword>
<dbReference type="InterPro" id="IPR036513">
    <property type="entry name" value="STAS_dom_sf"/>
</dbReference>
<evidence type="ECO:0000313" key="7">
    <source>
        <dbReference type="EMBL" id="ESS60152.1"/>
    </source>
</evidence>
<feature type="transmembrane region" description="Helical" evidence="5">
    <location>
        <begin position="68"/>
        <end position="85"/>
    </location>
</feature>
<feature type="transmembrane region" description="Helical" evidence="5">
    <location>
        <begin position="47"/>
        <end position="63"/>
    </location>
</feature>
<gene>
    <name evidence="7" type="ORF">EDP2_2169</name>
</gene>
<dbReference type="EMBL" id="AXOM01000010">
    <property type="protein sequence ID" value="ESS60152.1"/>
    <property type="molecule type" value="Genomic_DNA"/>
</dbReference>
<feature type="transmembrane region" description="Helical" evidence="5">
    <location>
        <begin position="91"/>
        <end position="111"/>
    </location>
</feature>
<dbReference type="SUPFAM" id="SSF52091">
    <property type="entry name" value="SpoIIaa-like"/>
    <property type="match status" value="1"/>
</dbReference>
<reference evidence="7 8" key="1">
    <citation type="journal article" date="2014" name="Genome Announc.">
        <title>Draft Genome Sequence of Enterobacter cloacae Strain S611.</title>
        <authorList>
            <person name="Wang D."/>
            <person name="Han C.S."/>
            <person name="Dichosa A.E."/>
            <person name="Gleasner C.D."/>
            <person name="Johnson S.L."/>
            <person name="Daligault H.E."/>
            <person name="Davenport K.W."/>
            <person name="Li P.E."/>
            <person name="Pierson E.A."/>
            <person name="Pierson L.S.III."/>
        </authorList>
    </citation>
    <scope>NUCLEOTIDE SEQUENCE [LARGE SCALE GENOMIC DNA]</scope>
    <source>
        <strain evidence="7 8">S611</strain>
    </source>
</reference>
<name>A0ABP2ZY73_ENTCL</name>
<accession>A0ABP2ZY73</accession>
<evidence type="ECO:0000256" key="3">
    <source>
        <dbReference type="ARBA" id="ARBA00022989"/>
    </source>
</evidence>
<dbReference type="Proteomes" id="UP000017834">
    <property type="component" value="Unassembled WGS sequence"/>
</dbReference>
<keyword evidence="4 5" id="KW-0472">Membrane</keyword>
<dbReference type="InterPro" id="IPR001902">
    <property type="entry name" value="SLC26A/SulP_fam"/>
</dbReference>
<evidence type="ECO:0000256" key="1">
    <source>
        <dbReference type="ARBA" id="ARBA00004141"/>
    </source>
</evidence>
<keyword evidence="8" id="KW-1185">Reference proteome</keyword>
<evidence type="ECO:0000256" key="4">
    <source>
        <dbReference type="ARBA" id="ARBA00023136"/>
    </source>
</evidence>
<dbReference type="PANTHER" id="PTHR11814">
    <property type="entry name" value="SULFATE TRANSPORTER"/>
    <property type="match status" value="1"/>
</dbReference>
<evidence type="ECO:0000259" key="6">
    <source>
        <dbReference type="Pfam" id="PF00916"/>
    </source>
</evidence>
<organism evidence="7 8">
    <name type="scientific">Enterobacter cloacae S611</name>
    <dbReference type="NCBI Taxonomy" id="1399146"/>
    <lineage>
        <taxon>Bacteria</taxon>
        <taxon>Pseudomonadati</taxon>
        <taxon>Pseudomonadota</taxon>
        <taxon>Gammaproteobacteria</taxon>
        <taxon>Enterobacterales</taxon>
        <taxon>Enterobacteriaceae</taxon>
        <taxon>Enterobacter</taxon>
        <taxon>Enterobacter cloacae complex</taxon>
    </lineage>
</organism>
<dbReference type="InterPro" id="IPR011547">
    <property type="entry name" value="SLC26A/SulP_dom"/>
</dbReference>
<evidence type="ECO:0000256" key="5">
    <source>
        <dbReference type="SAM" id="Phobius"/>
    </source>
</evidence>
<feature type="domain" description="SLC26A/SulP transporter" evidence="6">
    <location>
        <begin position="17"/>
        <end position="370"/>
    </location>
</feature>
<proteinExistence type="predicted"/>
<feature type="transmembrane region" description="Helical" evidence="5">
    <location>
        <begin position="292"/>
        <end position="315"/>
    </location>
</feature>
<keyword evidence="2 5" id="KW-0812">Transmembrane</keyword>
<comment type="caution">
    <text evidence="7">The sequence shown here is derived from an EMBL/GenBank/DDBJ whole genome shotgun (WGS) entry which is preliminary data.</text>
</comment>